<dbReference type="InterPro" id="IPR011050">
    <property type="entry name" value="Pectin_lyase_fold/virulence"/>
</dbReference>
<keyword evidence="2" id="KW-0456">Lyase</keyword>
<dbReference type="GO" id="GO:0016829">
    <property type="term" value="F:lyase activity"/>
    <property type="evidence" value="ECO:0007669"/>
    <property type="project" value="UniProtKB-KW"/>
</dbReference>
<name>A0A2A9EIS8_9MICO</name>
<comment type="caution">
    <text evidence="2">The sequence shown here is derived from an EMBL/GenBank/DDBJ whole genome shotgun (WGS) entry which is preliminary data.</text>
</comment>
<dbReference type="Proteomes" id="UP000222106">
    <property type="component" value="Unassembled WGS sequence"/>
</dbReference>
<evidence type="ECO:0000313" key="2">
    <source>
        <dbReference type="EMBL" id="PFG38844.1"/>
    </source>
</evidence>
<dbReference type="InterPro" id="IPR006626">
    <property type="entry name" value="PbH1"/>
</dbReference>
<sequence length="322" mass="34026">MGVLVTRARASHDRAGRARRRTRRAVPAVCAAALAAGLAACTPVVNVPMPRPPADTPGSGFCEEFPALPDARPTAENTGVPEGTRLRKSGSLVLDIPGEVVDAMDITGGVVVAADDVTIQNSRITVTDWYGITYEEGVTGTKILHNEIRTDDGGYVAIAAQDAVVCGNHIHGFENAITMGGGTVVQANFIEGFRGLPEADDPHFDGVEIYYGSDSNLWGNNIVLTDPDGNWLEDTGAINITAHWSDIENVEIRGNWLGGGSYTLYATAVDSNVLDDIRIVDNRFYGAPPGGHAAWGPITTDDGDEGISLLSGNVWDDTGDPL</sequence>
<evidence type="ECO:0000313" key="3">
    <source>
        <dbReference type="Proteomes" id="UP000222106"/>
    </source>
</evidence>
<dbReference type="AlphaFoldDB" id="A0A2A9EIS8"/>
<accession>A0A2A9EIS8</accession>
<dbReference type="EMBL" id="PDJI01000004">
    <property type="protein sequence ID" value="PFG38844.1"/>
    <property type="molecule type" value="Genomic_DNA"/>
</dbReference>
<evidence type="ECO:0000256" key="1">
    <source>
        <dbReference type="SAM" id="MobiDB-lite"/>
    </source>
</evidence>
<dbReference type="InterPro" id="IPR012334">
    <property type="entry name" value="Pectin_lyas_fold"/>
</dbReference>
<reference evidence="2 3" key="1">
    <citation type="submission" date="2017-10" db="EMBL/GenBank/DDBJ databases">
        <title>Sequencing the genomes of 1000 actinobacteria strains.</title>
        <authorList>
            <person name="Klenk H.-P."/>
        </authorList>
    </citation>
    <scope>NUCLEOTIDE SEQUENCE [LARGE SCALE GENOMIC DNA]</scope>
    <source>
        <strain evidence="2 3">DSM 21838</strain>
    </source>
</reference>
<gene>
    <name evidence="2" type="ORF">ATJ97_1332</name>
</gene>
<dbReference type="RefSeq" id="WP_170037171.1">
    <property type="nucleotide sequence ID" value="NZ_PDJI01000004.1"/>
</dbReference>
<dbReference type="SMART" id="SM00710">
    <property type="entry name" value="PbH1"/>
    <property type="match status" value="5"/>
</dbReference>
<feature type="region of interest" description="Disordered" evidence="1">
    <location>
        <begin position="1"/>
        <end position="20"/>
    </location>
</feature>
<dbReference type="Gene3D" id="2.160.20.10">
    <property type="entry name" value="Single-stranded right-handed beta-helix, Pectin lyase-like"/>
    <property type="match status" value="1"/>
</dbReference>
<protein>
    <submittedName>
        <fullName evidence="2">Parallel beta helix pectate lyase-like protein</fullName>
    </submittedName>
</protein>
<proteinExistence type="predicted"/>
<organism evidence="2 3">
    <name type="scientific">Georgenia soli</name>
    <dbReference type="NCBI Taxonomy" id="638953"/>
    <lineage>
        <taxon>Bacteria</taxon>
        <taxon>Bacillati</taxon>
        <taxon>Actinomycetota</taxon>
        <taxon>Actinomycetes</taxon>
        <taxon>Micrococcales</taxon>
        <taxon>Bogoriellaceae</taxon>
        <taxon>Georgenia</taxon>
    </lineage>
</organism>
<keyword evidence="3" id="KW-1185">Reference proteome</keyword>
<dbReference type="SUPFAM" id="SSF51126">
    <property type="entry name" value="Pectin lyase-like"/>
    <property type="match status" value="1"/>
</dbReference>